<dbReference type="EMBL" id="JYDP01000173">
    <property type="protein sequence ID" value="KRZ04083.1"/>
    <property type="molecule type" value="Genomic_DNA"/>
</dbReference>
<comment type="caution">
    <text evidence="1">The sequence shown here is derived from an EMBL/GenBank/DDBJ whole genome shotgun (WGS) entry which is preliminary data.</text>
</comment>
<reference evidence="1 2" key="1">
    <citation type="submission" date="2015-01" db="EMBL/GenBank/DDBJ databases">
        <title>Evolution of Trichinella species and genotypes.</title>
        <authorList>
            <person name="Korhonen P.K."/>
            <person name="Edoardo P."/>
            <person name="Giuseppe L.R."/>
            <person name="Gasser R.B."/>
        </authorList>
    </citation>
    <scope>NUCLEOTIDE SEQUENCE [LARGE SCALE GENOMIC DNA]</scope>
    <source>
        <strain evidence="1">ISS1029</strain>
    </source>
</reference>
<gene>
    <name evidence="1" type="ORF">T11_7130</name>
</gene>
<sequence>MQIGTIAGTASYFALKRSALQRRIAISNETQTVKRGVAAVLHSFLCFEVLSTISQQLKFPLTDTVWDHFLEVLKSPYQPVVEVQIIYNFRIFSFK</sequence>
<organism evidence="1 2">
    <name type="scientific">Trichinella zimbabwensis</name>
    <dbReference type="NCBI Taxonomy" id="268475"/>
    <lineage>
        <taxon>Eukaryota</taxon>
        <taxon>Metazoa</taxon>
        <taxon>Ecdysozoa</taxon>
        <taxon>Nematoda</taxon>
        <taxon>Enoplea</taxon>
        <taxon>Dorylaimia</taxon>
        <taxon>Trichinellida</taxon>
        <taxon>Trichinellidae</taxon>
        <taxon>Trichinella</taxon>
    </lineage>
</organism>
<evidence type="ECO:0000313" key="2">
    <source>
        <dbReference type="Proteomes" id="UP000055024"/>
    </source>
</evidence>
<proteinExistence type="predicted"/>
<keyword evidence="2" id="KW-1185">Reference proteome</keyword>
<protein>
    <submittedName>
        <fullName evidence="1">Uncharacterized protein</fullName>
    </submittedName>
</protein>
<dbReference type="AlphaFoldDB" id="A0A0V1H1F4"/>
<accession>A0A0V1H1F4</accession>
<evidence type="ECO:0000313" key="1">
    <source>
        <dbReference type="EMBL" id="KRZ04083.1"/>
    </source>
</evidence>
<dbReference type="Proteomes" id="UP000055024">
    <property type="component" value="Unassembled WGS sequence"/>
</dbReference>
<name>A0A0V1H1F4_9BILA</name>